<organism evidence="2 3">
    <name type="scientific">Rhizobium leguminosarum bv. viciae</name>
    <dbReference type="NCBI Taxonomy" id="387"/>
    <lineage>
        <taxon>Bacteria</taxon>
        <taxon>Pseudomonadati</taxon>
        <taxon>Pseudomonadota</taxon>
        <taxon>Alphaproteobacteria</taxon>
        <taxon>Hyphomicrobiales</taxon>
        <taxon>Rhizobiaceae</taxon>
        <taxon>Rhizobium/Agrobacterium group</taxon>
        <taxon>Rhizobium</taxon>
    </lineage>
</organism>
<evidence type="ECO:0000313" key="2">
    <source>
        <dbReference type="EMBL" id="NKM50268.1"/>
    </source>
</evidence>
<reference evidence="2" key="1">
    <citation type="submission" date="2019-10" db="EMBL/GenBank/DDBJ databases">
        <title>Rhizobium leguminosarum symbiovar viciae collection.</title>
        <authorList>
            <person name="Boivin S."/>
            <person name="Lepetit M."/>
        </authorList>
    </citation>
    <scope>NUCLEOTIDE SEQUENCE</scope>
    <source>
        <strain evidence="2">L143</strain>
    </source>
</reference>
<feature type="non-terminal residue" evidence="2">
    <location>
        <position position="1"/>
    </location>
</feature>
<dbReference type="AlphaFoldDB" id="A0A8I2GZD5"/>
<accession>A0A8I2GZD5</accession>
<dbReference type="Proteomes" id="UP000662259">
    <property type="component" value="Unassembled WGS sequence"/>
</dbReference>
<name>A0A8I2GZD5_RHILV</name>
<evidence type="ECO:0000256" key="1">
    <source>
        <dbReference type="SAM" id="MobiDB-lite"/>
    </source>
</evidence>
<feature type="compositionally biased region" description="Pro residues" evidence="1">
    <location>
        <begin position="33"/>
        <end position="59"/>
    </location>
</feature>
<proteinExistence type="predicted"/>
<comment type="caution">
    <text evidence="2">The sequence shown here is derived from an EMBL/GenBank/DDBJ whole genome shotgun (WGS) entry which is preliminary data.</text>
</comment>
<evidence type="ECO:0000313" key="3">
    <source>
        <dbReference type="Proteomes" id="UP000662259"/>
    </source>
</evidence>
<sequence length="199" mass="20204">PPLTAPTVPTAPTAPALAAPAPPKPPELGVESPPVPPMPPLVPAPPPPPPAPPKLLSVPSPPGPPAVPLLLAPAVPPGPPAFPPAPASAHTAVAVRAPTSVIDETVISSLVVSDFTRAIDVVVPAEWSGTTFPACAGDLGIRPTSGRNVRDVAIARTPHAVTSAAFRLAQLIYLSMAPDSLSGKVEPRLWKCDCQTRTN</sequence>
<dbReference type="EMBL" id="WIEZ01000039">
    <property type="protein sequence ID" value="NKM50268.1"/>
    <property type="molecule type" value="Genomic_DNA"/>
</dbReference>
<gene>
    <name evidence="2" type="ORF">GFL91_36280</name>
</gene>
<protein>
    <submittedName>
        <fullName evidence="2">Uncharacterized protein</fullName>
    </submittedName>
</protein>
<feature type="region of interest" description="Disordered" evidence="1">
    <location>
        <begin position="1"/>
        <end position="59"/>
    </location>
</feature>
<feature type="compositionally biased region" description="Low complexity" evidence="1">
    <location>
        <begin position="1"/>
        <end position="19"/>
    </location>
</feature>